<comment type="catalytic activity">
    <reaction evidence="10">
        <text>N-terminal L-alanyl-L-prolyl-L-lysyl-[protein] + 3 S-adenosyl-L-methionine = N-terminal N,N,N-trimethyl-L-alanyl-L-prolyl-L-lysyl-[protein] + 3 S-adenosyl-L-homocysteine + 3 H(+)</text>
        <dbReference type="Rhea" id="RHEA:54712"/>
        <dbReference type="Rhea" id="RHEA-COMP:13785"/>
        <dbReference type="Rhea" id="RHEA-COMP:13971"/>
        <dbReference type="ChEBI" id="CHEBI:15378"/>
        <dbReference type="ChEBI" id="CHEBI:57856"/>
        <dbReference type="ChEBI" id="CHEBI:59789"/>
        <dbReference type="ChEBI" id="CHEBI:138057"/>
        <dbReference type="ChEBI" id="CHEBI:138315"/>
        <dbReference type="EC" id="2.1.1.244"/>
    </reaction>
</comment>
<dbReference type="PANTHER" id="PTHR12753:SF0">
    <property type="entry name" value="ALPHA N-TERMINAL PROTEIN METHYLTRANSFERASE 1"/>
    <property type="match status" value="1"/>
</dbReference>
<dbReference type="KEGG" id="tut:107362614"/>
<dbReference type="GO" id="GO:0005737">
    <property type="term" value="C:cytoplasm"/>
    <property type="evidence" value="ECO:0007669"/>
    <property type="project" value="TreeGrafter"/>
</dbReference>
<dbReference type="STRING" id="32264.T1KAH9"/>
<evidence type="ECO:0000313" key="12">
    <source>
        <dbReference type="EnsemblMetazoa" id="tetur08g00450.1"/>
    </source>
</evidence>
<dbReference type="EMBL" id="CAEY01001939">
    <property type="status" value="NOT_ANNOTATED_CDS"/>
    <property type="molecule type" value="Genomic_DNA"/>
</dbReference>
<reference evidence="13" key="1">
    <citation type="submission" date="2011-08" db="EMBL/GenBank/DDBJ databases">
        <authorList>
            <person name="Rombauts S."/>
        </authorList>
    </citation>
    <scope>NUCLEOTIDE SEQUENCE</scope>
    <source>
        <strain evidence="13">London</strain>
    </source>
</reference>
<proteinExistence type="inferred from homology"/>
<comment type="similarity">
    <text evidence="1">Belongs to the methyltransferase superfamily. NTM1 family.</text>
</comment>
<dbReference type="HOGENOM" id="CLU_055356_3_1_1"/>
<evidence type="ECO:0000256" key="5">
    <source>
        <dbReference type="ARBA" id="ARBA00039112"/>
    </source>
</evidence>
<name>T1KAH9_TETUR</name>
<comment type="catalytic activity">
    <reaction evidence="9">
        <text>N-terminal L-prolyl-L-prolyl-L-lysyl-[protein] + 2 S-adenosyl-L-methionine = N-terminal N,N-dimethyl-L-prolyl-L-prolyl-L-lysyl-[protein] + 2 S-adenosyl-L-homocysteine + 2 H(+)</text>
        <dbReference type="Rhea" id="RHEA:54736"/>
        <dbReference type="Rhea" id="RHEA-COMP:13787"/>
        <dbReference type="Rhea" id="RHEA-COMP:13974"/>
        <dbReference type="ChEBI" id="CHEBI:15378"/>
        <dbReference type="ChEBI" id="CHEBI:57856"/>
        <dbReference type="ChEBI" id="CHEBI:59789"/>
        <dbReference type="ChEBI" id="CHEBI:138059"/>
        <dbReference type="ChEBI" id="CHEBI:138318"/>
        <dbReference type="EC" id="2.1.1.244"/>
    </reaction>
</comment>
<dbReference type="InterPro" id="IPR008576">
    <property type="entry name" value="MeTrfase_NTM1"/>
</dbReference>
<dbReference type="AlphaFoldDB" id="T1KAH9"/>
<dbReference type="FunFam" id="3.40.50.150:FF:000025">
    <property type="entry name" value="N-terminal Xaa-Pro-Lys N-methyltransferase 1"/>
    <property type="match status" value="1"/>
</dbReference>
<dbReference type="eggNOG" id="KOG3178">
    <property type="taxonomic scope" value="Eukaryota"/>
</dbReference>
<dbReference type="GO" id="GO:0071885">
    <property type="term" value="F:N-terminal protein N-methyltransferase activity"/>
    <property type="evidence" value="ECO:0007669"/>
    <property type="project" value="UniProtKB-EC"/>
</dbReference>
<evidence type="ECO:0000256" key="2">
    <source>
        <dbReference type="ARBA" id="ARBA00022603"/>
    </source>
</evidence>
<evidence type="ECO:0000313" key="13">
    <source>
        <dbReference type="Proteomes" id="UP000015104"/>
    </source>
</evidence>
<gene>
    <name evidence="12" type="primary">107362614</name>
</gene>
<dbReference type="OrthoDB" id="1298661at2759"/>
<feature type="binding site" evidence="11">
    <location>
        <position position="82"/>
    </location>
    <ligand>
        <name>S-adenosyl-L-methionine</name>
        <dbReference type="ChEBI" id="CHEBI:59789"/>
    </ligand>
</feature>
<evidence type="ECO:0000256" key="3">
    <source>
        <dbReference type="ARBA" id="ARBA00022679"/>
    </source>
</evidence>
<dbReference type="InterPro" id="IPR029063">
    <property type="entry name" value="SAM-dependent_MTases_sf"/>
</dbReference>
<feature type="binding site" evidence="11">
    <location>
        <position position="151"/>
    </location>
    <ligand>
        <name>S-adenosyl-L-methionine</name>
        <dbReference type="ChEBI" id="CHEBI:59789"/>
    </ligand>
</feature>
<keyword evidence="4 11" id="KW-0949">S-adenosyl-L-methionine</keyword>
<evidence type="ECO:0000256" key="4">
    <source>
        <dbReference type="ARBA" id="ARBA00022691"/>
    </source>
</evidence>
<keyword evidence="3" id="KW-0808">Transferase</keyword>
<dbReference type="GO" id="GO:0032259">
    <property type="term" value="P:methylation"/>
    <property type="evidence" value="ECO:0007669"/>
    <property type="project" value="UniProtKB-KW"/>
</dbReference>
<evidence type="ECO:0000256" key="7">
    <source>
        <dbReference type="ARBA" id="ARBA00043129"/>
    </source>
</evidence>
<feature type="binding site" evidence="11">
    <location>
        <position position="87"/>
    </location>
    <ligand>
        <name>S-adenosyl-L-methionine</name>
        <dbReference type="ChEBI" id="CHEBI:59789"/>
    </ligand>
</feature>
<evidence type="ECO:0000256" key="11">
    <source>
        <dbReference type="PIRSR" id="PIRSR016958-1"/>
    </source>
</evidence>
<organism evidence="12 13">
    <name type="scientific">Tetranychus urticae</name>
    <name type="common">Two-spotted spider mite</name>
    <dbReference type="NCBI Taxonomy" id="32264"/>
    <lineage>
        <taxon>Eukaryota</taxon>
        <taxon>Metazoa</taxon>
        <taxon>Ecdysozoa</taxon>
        <taxon>Arthropoda</taxon>
        <taxon>Chelicerata</taxon>
        <taxon>Arachnida</taxon>
        <taxon>Acari</taxon>
        <taxon>Acariformes</taxon>
        <taxon>Trombidiformes</taxon>
        <taxon>Prostigmata</taxon>
        <taxon>Eleutherengona</taxon>
        <taxon>Raphignathae</taxon>
        <taxon>Tetranychoidea</taxon>
        <taxon>Tetranychidae</taxon>
        <taxon>Tetranychus</taxon>
    </lineage>
</organism>
<sequence length="249" mass="28655">MFINGSKVTDDFYDKGANYWKTVDATIDGMLGGFAHISNIDIKGSKKFLSQFIEPLNPPDKKKVPIDHQLKSENKRRALDCGAGIGRVTKNLLLDFFHVVDLLDVNQSFLEEARNHIGPDIYDKRIGQAYCSSLHEFKPNEGIEYDVIWCQWVTGHLTDTHFIDFLLKCRQILKPDGLIIIKDNHTSSDEIDDDMNDSSVTRPHWLYKDIFTKAGLNLISEKRQYQFPKGLYPVRMFAMKAEKIELNQK</sequence>
<dbReference type="Pfam" id="PF05891">
    <property type="entry name" value="Methyltransf_PK"/>
    <property type="match status" value="1"/>
</dbReference>
<protein>
    <recommendedName>
        <fullName evidence="6">Alpha N-terminal protein methyltransferase 1</fullName>
        <ecNumber evidence="5">2.1.1.244</ecNumber>
    </recommendedName>
    <alternativeName>
        <fullName evidence="7">X-Pro-Lys N-terminal protein methyltransferase 1</fullName>
    </alternativeName>
</protein>
<dbReference type="SUPFAM" id="SSF53335">
    <property type="entry name" value="S-adenosyl-L-methionine-dependent methyltransferases"/>
    <property type="match status" value="1"/>
</dbReference>
<evidence type="ECO:0000256" key="9">
    <source>
        <dbReference type="ARBA" id="ARBA00047885"/>
    </source>
</evidence>
<dbReference type="PIRSF" id="PIRSF016958">
    <property type="entry name" value="DUF858_MeTrfase_lik"/>
    <property type="match status" value="1"/>
</dbReference>
<reference evidence="12" key="2">
    <citation type="submission" date="2015-06" db="UniProtKB">
        <authorList>
            <consortium name="EnsemblMetazoa"/>
        </authorList>
    </citation>
    <scope>IDENTIFICATION</scope>
</reference>
<evidence type="ECO:0000256" key="6">
    <source>
        <dbReference type="ARBA" id="ARBA00039449"/>
    </source>
</evidence>
<dbReference type="Proteomes" id="UP000015104">
    <property type="component" value="Unassembled WGS sequence"/>
</dbReference>
<comment type="catalytic activity">
    <reaction evidence="8">
        <text>N-terminal L-seryl-L-prolyl-L-lysyl-[protein] + 3 S-adenosyl-L-methionine = N-terminal N,N,N-trimethyl-L-seryl-L-prolyl-L-lysyl-[protein] + 3 S-adenosyl-L-homocysteine + 3 H(+)</text>
        <dbReference type="Rhea" id="RHEA:54724"/>
        <dbReference type="Rhea" id="RHEA-COMP:13789"/>
        <dbReference type="Rhea" id="RHEA-COMP:13973"/>
        <dbReference type="ChEBI" id="CHEBI:15378"/>
        <dbReference type="ChEBI" id="CHEBI:57856"/>
        <dbReference type="ChEBI" id="CHEBI:59789"/>
        <dbReference type="ChEBI" id="CHEBI:138061"/>
        <dbReference type="ChEBI" id="CHEBI:138317"/>
        <dbReference type="EC" id="2.1.1.244"/>
    </reaction>
</comment>
<dbReference type="OMA" id="PVRMYCL"/>
<dbReference type="CDD" id="cd02440">
    <property type="entry name" value="AdoMet_MTases"/>
    <property type="match status" value="1"/>
</dbReference>
<evidence type="ECO:0000256" key="8">
    <source>
        <dbReference type="ARBA" id="ARBA00047306"/>
    </source>
</evidence>
<dbReference type="PANTHER" id="PTHR12753">
    <property type="entry name" value="AD-003 - RELATED"/>
    <property type="match status" value="1"/>
</dbReference>
<dbReference type="Gene3D" id="3.40.50.150">
    <property type="entry name" value="Vaccinia Virus protein VP39"/>
    <property type="match status" value="1"/>
</dbReference>
<evidence type="ECO:0000256" key="1">
    <source>
        <dbReference type="ARBA" id="ARBA00009059"/>
    </source>
</evidence>
<evidence type="ECO:0000256" key="10">
    <source>
        <dbReference type="ARBA" id="ARBA00048167"/>
    </source>
</evidence>
<dbReference type="EnsemblMetazoa" id="tetur08g00450.1">
    <property type="protein sequence ID" value="tetur08g00450.1"/>
    <property type="gene ID" value="tetur08g00450"/>
</dbReference>
<accession>T1KAH9</accession>
<keyword evidence="13" id="KW-1185">Reference proteome</keyword>
<dbReference type="EC" id="2.1.1.244" evidence="5"/>
<keyword evidence="2" id="KW-0489">Methyltransferase</keyword>